<name>A0A0R2NXY0_9ACTN</name>
<dbReference type="Proteomes" id="UP000053349">
    <property type="component" value="Unassembled WGS sequence"/>
</dbReference>
<protein>
    <recommendedName>
        <fullName evidence="6">NfeD-like C-terminal domain-containing protein</fullName>
    </recommendedName>
</protein>
<dbReference type="EMBL" id="LIAW01000350">
    <property type="protein sequence ID" value="KRO30726.1"/>
    <property type="molecule type" value="Genomic_DNA"/>
</dbReference>
<reference evidence="7 8" key="1">
    <citation type="submission" date="2015-10" db="EMBL/GenBank/DDBJ databases">
        <title>Metagenome-Assembled Genomes uncover a global brackish microbiome.</title>
        <authorList>
            <person name="Hugerth L.W."/>
            <person name="Larsson J."/>
            <person name="Alneberg J."/>
            <person name="Lindh M.V."/>
            <person name="Legrand C."/>
            <person name="Pinhassi J."/>
            <person name="Andersson A.F."/>
        </authorList>
    </citation>
    <scope>NUCLEOTIDE SEQUENCE [LARGE SCALE GENOMIC DNA]</scope>
    <source>
        <strain evidence="7">BACL2 MAG-121001-bin67</strain>
    </source>
</reference>
<dbReference type="AlphaFoldDB" id="A0A0R2NXY0"/>
<evidence type="ECO:0000313" key="8">
    <source>
        <dbReference type="Proteomes" id="UP000053349"/>
    </source>
</evidence>
<dbReference type="Pfam" id="PF01957">
    <property type="entry name" value="NfeD"/>
    <property type="match status" value="1"/>
</dbReference>
<evidence type="ECO:0000256" key="2">
    <source>
        <dbReference type="ARBA" id="ARBA00022692"/>
    </source>
</evidence>
<keyword evidence="3 5" id="KW-1133">Transmembrane helix</keyword>
<sequence>MVAMDAWIWLVVAGLLLVAEMLVVHLLFASLALAALAAGVSNLLGASLAIQGVSFALFALISLVGIRPIALRHLKKQGQDGSTNVDALLGATAFTTTDVDQLGGQVKLSGEIWSAHTMGEKISSGEKVQVVAIDGATARVKKIEER</sequence>
<evidence type="ECO:0000259" key="6">
    <source>
        <dbReference type="Pfam" id="PF01957"/>
    </source>
</evidence>
<feature type="domain" description="NfeD-like C-terminal" evidence="6">
    <location>
        <begin position="85"/>
        <end position="142"/>
    </location>
</feature>
<comment type="subcellular location">
    <subcellularLocation>
        <location evidence="1">Membrane</location>
        <topology evidence="1">Multi-pass membrane protein</topology>
    </subcellularLocation>
</comment>
<dbReference type="GO" id="GO:0005886">
    <property type="term" value="C:plasma membrane"/>
    <property type="evidence" value="ECO:0007669"/>
    <property type="project" value="TreeGrafter"/>
</dbReference>
<keyword evidence="4 5" id="KW-0472">Membrane</keyword>
<gene>
    <name evidence="7" type="ORF">ABR64_06360</name>
</gene>
<dbReference type="SUPFAM" id="SSF141322">
    <property type="entry name" value="NfeD domain-like"/>
    <property type="match status" value="1"/>
</dbReference>
<proteinExistence type="predicted"/>
<evidence type="ECO:0000313" key="7">
    <source>
        <dbReference type="EMBL" id="KRO30726.1"/>
    </source>
</evidence>
<accession>A0A0R2NXY0</accession>
<feature type="transmembrane region" description="Helical" evidence="5">
    <location>
        <begin position="47"/>
        <end position="66"/>
    </location>
</feature>
<evidence type="ECO:0000256" key="4">
    <source>
        <dbReference type="ARBA" id="ARBA00023136"/>
    </source>
</evidence>
<dbReference type="InterPro" id="IPR012340">
    <property type="entry name" value="NA-bd_OB-fold"/>
</dbReference>
<dbReference type="PANTHER" id="PTHR33507">
    <property type="entry name" value="INNER MEMBRANE PROTEIN YBBJ"/>
    <property type="match status" value="1"/>
</dbReference>
<evidence type="ECO:0000256" key="1">
    <source>
        <dbReference type="ARBA" id="ARBA00004141"/>
    </source>
</evidence>
<evidence type="ECO:0000256" key="3">
    <source>
        <dbReference type="ARBA" id="ARBA00022989"/>
    </source>
</evidence>
<organism evidence="7 8">
    <name type="scientific">Actinobacteria bacterium BACL2 MAG-121001-bin67</name>
    <dbReference type="NCBI Taxonomy" id="1655572"/>
    <lineage>
        <taxon>Bacteria</taxon>
        <taxon>Bacillati</taxon>
        <taxon>Actinomycetota</taxon>
        <taxon>Actinomycetes</taxon>
        <taxon>Actinomycetes incertae sedis</taxon>
        <taxon>ac1 cluster</taxon>
    </lineage>
</organism>
<keyword evidence="2 5" id="KW-0812">Transmembrane</keyword>
<comment type="caution">
    <text evidence="7">The sequence shown here is derived from an EMBL/GenBank/DDBJ whole genome shotgun (WGS) entry which is preliminary data.</text>
</comment>
<dbReference type="Gene3D" id="2.40.50.140">
    <property type="entry name" value="Nucleic acid-binding proteins"/>
    <property type="match status" value="1"/>
</dbReference>
<dbReference type="InterPro" id="IPR002810">
    <property type="entry name" value="NfeD-like_C"/>
</dbReference>
<dbReference type="InterPro" id="IPR052165">
    <property type="entry name" value="Membrane_assoc_protease"/>
</dbReference>
<dbReference type="PANTHER" id="PTHR33507:SF3">
    <property type="entry name" value="INNER MEMBRANE PROTEIN YBBJ"/>
    <property type="match status" value="1"/>
</dbReference>
<evidence type="ECO:0000256" key="5">
    <source>
        <dbReference type="SAM" id="Phobius"/>
    </source>
</evidence>